<proteinExistence type="predicted"/>
<evidence type="ECO:0000313" key="1">
    <source>
        <dbReference type="EMBL" id="MFD2675346.1"/>
    </source>
</evidence>
<dbReference type="RefSeq" id="WP_066058603.1">
    <property type="nucleotide sequence ID" value="NZ_JBHUNF010000004.1"/>
</dbReference>
<protein>
    <submittedName>
        <fullName evidence="1">Uncharacterized protein</fullName>
    </submittedName>
</protein>
<name>A0ABW5RJR4_9MICO</name>
<accession>A0ABW5RJR4</accession>
<reference evidence="2" key="1">
    <citation type="journal article" date="2019" name="Int. J. Syst. Evol. Microbiol.">
        <title>The Global Catalogue of Microorganisms (GCM) 10K type strain sequencing project: providing services to taxonomists for standard genome sequencing and annotation.</title>
        <authorList>
            <consortium name="The Broad Institute Genomics Platform"/>
            <consortium name="The Broad Institute Genome Sequencing Center for Infectious Disease"/>
            <person name="Wu L."/>
            <person name="Ma J."/>
        </authorList>
    </citation>
    <scope>NUCLEOTIDE SEQUENCE [LARGE SCALE GENOMIC DNA]</scope>
    <source>
        <strain evidence="2">TISTR 1511</strain>
    </source>
</reference>
<dbReference type="Proteomes" id="UP001597453">
    <property type="component" value="Unassembled WGS sequence"/>
</dbReference>
<organism evidence="1 2">
    <name type="scientific">Gulosibacter bifidus</name>
    <dbReference type="NCBI Taxonomy" id="272239"/>
    <lineage>
        <taxon>Bacteria</taxon>
        <taxon>Bacillati</taxon>
        <taxon>Actinomycetota</taxon>
        <taxon>Actinomycetes</taxon>
        <taxon>Micrococcales</taxon>
        <taxon>Microbacteriaceae</taxon>
        <taxon>Gulosibacter</taxon>
    </lineage>
</organism>
<dbReference type="EMBL" id="JBHUNF010000004">
    <property type="protein sequence ID" value="MFD2675346.1"/>
    <property type="molecule type" value="Genomic_DNA"/>
</dbReference>
<evidence type="ECO:0000313" key="2">
    <source>
        <dbReference type="Proteomes" id="UP001597453"/>
    </source>
</evidence>
<keyword evidence="2" id="KW-1185">Reference proteome</keyword>
<comment type="caution">
    <text evidence="1">The sequence shown here is derived from an EMBL/GenBank/DDBJ whole genome shotgun (WGS) entry which is preliminary data.</text>
</comment>
<sequence length="214" mass="23610">MRWDELFDDLAGQFDAELEAEQRRSAIEDERLRLARLTLRERITALERTLEPGESVTLLVDSGDRLEVLPIEFGADWFSARPALSTSGAGMPSSSASTHSRQPEATIIVPIAGISSLLLTESQVARSLTPASEHPASLAGRLGFAIPLRDLARRRVPCEFLTAMGQCFGTIDRVGRDHVDVAIHDLASVRRAENVRVYRVIPFAQMFLVRTNAS</sequence>
<gene>
    <name evidence="1" type="ORF">ACFSUQ_08585</name>
</gene>